<dbReference type="GO" id="GO:0010494">
    <property type="term" value="C:cytoplasmic stress granule"/>
    <property type="evidence" value="ECO:0007669"/>
    <property type="project" value="EnsemblFungi"/>
</dbReference>
<dbReference type="GO" id="GO:0034063">
    <property type="term" value="P:stress granule assembly"/>
    <property type="evidence" value="ECO:0007669"/>
    <property type="project" value="EnsemblFungi"/>
</dbReference>
<dbReference type="GO" id="GO:1901524">
    <property type="term" value="P:regulation of mitophagy"/>
    <property type="evidence" value="ECO:0007669"/>
    <property type="project" value="EnsemblFungi"/>
</dbReference>
<reference evidence="3 4" key="1">
    <citation type="journal article" date="2011" name="Proc. Natl. Acad. Sci. U.S.A.">
        <title>Evolutionary erosion of yeast sex chromosomes by mating-type switching accidents.</title>
        <authorList>
            <person name="Gordon J.L."/>
            <person name="Armisen D."/>
            <person name="Proux-Wera E."/>
            <person name="Oheigeartaigh S.S."/>
            <person name="Byrne K.P."/>
            <person name="Wolfe K.H."/>
        </authorList>
    </citation>
    <scope>NUCLEOTIDE SEQUENCE [LARGE SCALE GENOMIC DNA]</scope>
    <source>
        <strain evidence="4">ATCC MYA-139 / BCRC 22969 / CBS 8797 / CCRC 22969 / KCTC 17520 / NBRC 10181 / NCYC 3082</strain>
    </source>
</reference>
<name>J7S8Q1_HUIN7</name>
<sequence>MKGTYKRRENGAASSNKKLSGSFGKGPNGFGNGNNSGSAASLFYESAETNKQFTDRFDYLLVNSIGSDVFVTVVSGIQYEGLLLACNLKSTAGLDIVLKYPRRVKGSSLPINEHAEMDDTDLGETFLIHGADIAELELKNIDLSLDDKWEHEKSEQNKKNVEEEQKSKERDAKKEFKTDVDISGGKSVRERELKAWVPDELPATSRTLNSQTLEESSSTWDQFSVNEKKFGIKSSYDEHFYTTKINKDDPHFEQKLKEAQKLAEEIEGQGSSGNIHLAEDRGIAIDDSGMDEEDLYSGVDRRGGELLASLKNNARPTEATKGNRYLPPTLRTQPHHTDPAIISSSGGKTADSKTVDESEIPAQIAKQPPAKKESETKVRVSEEHKETPTEVPHHGKEAHLHDFGKKSSREPSVSRFYKDYHQRESPKPRIPLPLTKEAQIEELKKFSQKFKVPYEVPNDMRSVVKKNEEEAADAAAKSPSPKDQKKELSRKSSQQSQTHSPPVARGTTHLRRRPHGSFFSSQRLQSAGNKGALFQENFNFFKQAKKAHDLEKEMEPFFVEKPYFTAPTWNGTVEESYKTFFPDERTAIQEAQVKFQERQYNNMSAMGGSMNQPQYMMSSGGAGGPQMGMPPGGMMTFPGAGAGVDPNNVAGGPPGAHSPNPMMDGFPGGGMYLPFQPQPMFYPSMTPMMPMMGEDATNSPSPQAMSPHMPPAYMNMPFGYPGASGMPPFQGMMGAAGNGGGMPGGSSGSGHKHYYGHNSHSNGNAHHGGNHPVHTTHHVNNHNSHHHKPRNHNK</sequence>
<dbReference type="KEGG" id="kng:KNAG_0H02640"/>
<feature type="region of interest" description="Disordered" evidence="1">
    <location>
        <begin position="152"/>
        <end position="183"/>
    </location>
</feature>
<feature type="compositionally biased region" description="Basic and acidic residues" evidence="1">
    <location>
        <begin position="480"/>
        <end position="490"/>
    </location>
</feature>
<dbReference type="PANTHER" id="PTHR12854:SF7">
    <property type="entry name" value="ATAXIN-2 HOMOLOG"/>
    <property type="match status" value="1"/>
</dbReference>
<feature type="compositionally biased region" description="Basic residues" evidence="1">
    <location>
        <begin position="774"/>
        <end position="794"/>
    </location>
</feature>
<dbReference type="GO" id="GO:0003729">
    <property type="term" value="F:mRNA binding"/>
    <property type="evidence" value="ECO:0007669"/>
    <property type="project" value="TreeGrafter"/>
</dbReference>
<feature type="compositionally biased region" description="Basic and acidic residues" evidence="1">
    <location>
        <begin position="1"/>
        <end position="10"/>
    </location>
</feature>
<dbReference type="InterPro" id="IPR009604">
    <property type="entry name" value="LsmAD_domain"/>
</dbReference>
<dbReference type="GO" id="GO:0005840">
    <property type="term" value="C:ribosome"/>
    <property type="evidence" value="ECO:0007669"/>
    <property type="project" value="EnsemblFungi"/>
</dbReference>
<dbReference type="RefSeq" id="XP_022465924.1">
    <property type="nucleotide sequence ID" value="XM_022609537.1"/>
</dbReference>
<dbReference type="STRING" id="1071383.J7S8Q1"/>
<dbReference type="OMA" id="YFTAPTW"/>
<feature type="domain" description="LsmAD" evidence="2">
    <location>
        <begin position="230"/>
        <end position="302"/>
    </location>
</feature>
<feature type="compositionally biased region" description="Basic and acidic residues" evidence="1">
    <location>
        <begin position="416"/>
        <end position="427"/>
    </location>
</feature>
<dbReference type="GO" id="GO:0005829">
    <property type="term" value="C:cytosol"/>
    <property type="evidence" value="ECO:0007669"/>
    <property type="project" value="EnsemblFungi"/>
</dbReference>
<dbReference type="GO" id="GO:0044877">
    <property type="term" value="F:protein-containing complex binding"/>
    <property type="evidence" value="ECO:0007669"/>
    <property type="project" value="EnsemblFungi"/>
</dbReference>
<feature type="compositionally biased region" description="Low complexity" evidence="1">
    <location>
        <begin position="756"/>
        <end position="773"/>
    </location>
</feature>
<reference evidence="4" key="2">
    <citation type="submission" date="2012-08" db="EMBL/GenBank/DDBJ databases">
        <title>Genome sequence of Kazachstania naganishii.</title>
        <authorList>
            <person name="Gordon J.L."/>
            <person name="Armisen D."/>
            <person name="Proux-Wera E."/>
            <person name="OhEigeartaigh S.S."/>
            <person name="Byrne K.P."/>
            <person name="Wolfe K.H."/>
        </authorList>
    </citation>
    <scope>NUCLEOTIDE SEQUENCE [LARGE SCALE GENOMIC DNA]</scope>
    <source>
        <strain evidence="4">ATCC MYA-139 / BCRC 22969 / CBS 8797 / CCRC 22969 / KCTC 17520 / NBRC 10181 / NCYC 3082</strain>
    </source>
</reference>
<dbReference type="GO" id="GO:1904262">
    <property type="term" value="P:negative regulation of TORC1 signaling"/>
    <property type="evidence" value="ECO:0007669"/>
    <property type="project" value="EnsemblFungi"/>
</dbReference>
<accession>J7S8Q1</accession>
<feature type="compositionally biased region" description="Polar residues" evidence="1">
    <location>
        <begin position="491"/>
        <end position="500"/>
    </location>
</feature>
<feature type="region of interest" description="Disordered" evidence="1">
    <location>
        <begin position="740"/>
        <end position="794"/>
    </location>
</feature>
<dbReference type="GO" id="GO:0045727">
    <property type="term" value="P:positive regulation of translation"/>
    <property type="evidence" value="ECO:0007669"/>
    <property type="project" value="EnsemblFungi"/>
</dbReference>
<evidence type="ECO:0000313" key="3">
    <source>
        <dbReference type="EMBL" id="CCK71679.1"/>
    </source>
</evidence>
<dbReference type="OrthoDB" id="2275718at2759"/>
<dbReference type="EMBL" id="HE978321">
    <property type="protein sequence ID" value="CCK71679.1"/>
    <property type="molecule type" value="Genomic_DNA"/>
</dbReference>
<dbReference type="eggNOG" id="KOG2375">
    <property type="taxonomic scope" value="Eukaryota"/>
</dbReference>
<gene>
    <name evidence="3" type="primary">KNAG0H02640</name>
    <name evidence="3" type="ordered locus">KNAG_0H02640</name>
</gene>
<proteinExistence type="predicted"/>
<dbReference type="GO" id="GO:0042149">
    <property type="term" value="P:cellular response to glucose starvation"/>
    <property type="evidence" value="ECO:0007669"/>
    <property type="project" value="EnsemblFungi"/>
</dbReference>
<dbReference type="GeneID" id="34527411"/>
<dbReference type="GO" id="GO:0043007">
    <property type="term" value="P:maintenance of rDNA"/>
    <property type="evidence" value="ECO:0007669"/>
    <property type="project" value="EnsemblFungi"/>
</dbReference>
<dbReference type="InterPro" id="IPR045117">
    <property type="entry name" value="ATXN2-like"/>
</dbReference>
<evidence type="ECO:0000259" key="2">
    <source>
        <dbReference type="SMART" id="SM01272"/>
    </source>
</evidence>
<feature type="compositionally biased region" description="Basic and acidic residues" evidence="1">
    <location>
        <begin position="370"/>
        <end position="409"/>
    </location>
</feature>
<evidence type="ECO:0000256" key="1">
    <source>
        <dbReference type="SAM" id="MobiDB-lite"/>
    </source>
</evidence>
<dbReference type="Pfam" id="PF06741">
    <property type="entry name" value="LsmAD"/>
    <property type="match status" value="1"/>
</dbReference>
<dbReference type="SMART" id="SM01272">
    <property type="entry name" value="LsmAD"/>
    <property type="match status" value="1"/>
</dbReference>
<organism evidence="3 4">
    <name type="scientific">Huiozyma naganishii (strain ATCC MYA-139 / BCRC 22969 / CBS 8797 / KCTC 17520 / NBRC 10181 / NCYC 3082 / Yp74L-3)</name>
    <name type="common">Yeast</name>
    <name type="synonym">Kazachstania naganishii</name>
    <dbReference type="NCBI Taxonomy" id="1071383"/>
    <lineage>
        <taxon>Eukaryota</taxon>
        <taxon>Fungi</taxon>
        <taxon>Dikarya</taxon>
        <taxon>Ascomycota</taxon>
        <taxon>Saccharomycotina</taxon>
        <taxon>Saccharomycetes</taxon>
        <taxon>Saccharomycetales</taxon>
        <taxon>Saccharomycetaceae</taxon>
        <taxon>Huiozyma</taxon>
    </lineage>
</organism>
<dbReference type="Proteomes" id="UP000006310">
    <property type="component" value="Chromosome 8"/>
</dbReference>
<dbReference type="HOGENOM" id="CLU_009985_0_0_1"/>
<evidence type="ECO:0000313" key="4">
    <source>
        <dbReference type="Proteomes" id="UP000006310"/>
    </source>
</evidence>
<dbReference type="PANTHER" id="PTHR12854">
    <property type="entry name" value="ATAXIN 2-RELATED"/>
    <property type="match status" value="1"/>
</dbReference>
<keyword evidence="4" id="KW-1185">Reference proteome</keyword>
<feature type="region of interest" description="Disordered" evidence="1">
    <location>
        <begin position="1"/>
        <end position="27"/>
    </location>
</feature>
<dbReference type="AlphaFoldDB" id="J7S8Q1"/>
<protein>
    <recommendedName>
        <fullName evidence="2">LsmAD domain-containing protein</fullName>
    </recommendedName>
</protein>
<dbReference type="InterPro" id="IPR025852">
    <property type="entry name" value="SM_dom_ATX"/>
</dbReference>
<feature type="region of interest" description="Disordered" evidence="1">
    <location>
        <begin position="317"/>
        <end position="525"/>
    </location>
</feature>
<feature type="compositionally biased region" description="Basic and acidic residues" evidence="1">
    <location>
        <begin position="152"/>
        <end position="180"/>
    </location>
</feature>
<dbReference type="Pfam" id="PF14438">
    <property type="entry name" value="SM-ATX"/>
    <property type="match status" value="1"/>
</dbReference>